<dbReference type="PANTHER" id="PTHR23030:SF30">
    <property type="entry name" value="TYROSINE-PROTEIN PHOSPHATASE NON-RECEPTOR TYPE 23"/>
    <property type="match status" value="1"/>
</dbReference>
<dbReference type="GO" id="GO:0043328">
    <property type="term" value="P:protein transport to vacuole involved in ubiquitin-dependent protein catabolic process via the multivesicular body sorting pathway"/>
    <property type="evidence" value="ECO:0007669"/>
    <property type="project" value="TreeGrafter"/>
</dbReference>
<sequence>MCMCYFLYIVLYCNCDKTKRERERGERGENFIGITFVCITLTSCSLALVNAQEFMVQLAVQTDKSSAVTAKLAQGIADKLDSLHKQLDSSLGNAHVDSISSDFRHYLRIRASLYKAIALKYQGKFAREKKLWGDCVTYFKIAKVTLKEIEFPKKKTEMNQYLEGLNVSLQRQLVSINTLLDRHAFVISHFISVYSTSYVAQKDNDAIYHELERPIEQLDRAEGLFKMQPEEYKGYDT</sequence>
<proteinExistence type="predicted"/>
<dbReference type="AlphaFoldDB" id="X6MRF5"/>
<accession>X6MRF5</accession>
<gene>
    <name evidence="2" type="ORF">RFI_20742</name>
</gene>
<evidence type="ECO:0000259" key="1">
    <source>
        <dbReference type="Pfam" id="PF03097"/>
    </source>
</evidence>
<evidence type="ECO:0000313" key="2">
    <source>
        <dbReference type="EMBL" id="ETO16598.1"/>
    </source>
</evidence>
<evidence type="ECO:0000313" key="3">
    <source>
        <dbReference type="Proteomes" id="UP000023152"/>
    </source>
</evidence>
<protein>
    <recommendedName>
        <fullName evidence="1">BRO1 domain-containing protein</fullName>
    </recommendedName>
</protein>
<comment type="caution">
    <text evidence="2">The sequence shown here is derived from an EMBL/GenBank/DDBJ whole genome shotgun (WGS) entry which is preliminary data.</text>
</comment>
<dbReference type="InterPro" id="IPR038499">
    <property type="entry name" value="BRO1_sf"/>
</dbReference>
<dbReference type="Pfam" id="PF03097">
    <property type="entry name" value="BRO1"/>
    <property type="match status" value="1"/>
</dbReference>
<reference evidence="2 3" key="1">
    <citation type="journal article" date="2013" name="Curr. Biol.">
        <title>The Genome of the Foraminiferan Reticulomyxa filosa.</title>
        <authorList>
            <person name="Glockner G."/>
            <person name="Hulsmann N."/>
            <person name="Schleicher M."/>
            <person name="Noegel A.A."/>
            <person name="Eichinger L."/>
            <person name="Gallinger C."/>
            <person name="Pawlowski J."/>
            <person name="Sierra R."/>
            <person name="Euteneuer U."/>
            <person name="Pillet L."/>
            <person name="Moustafa A."/>
            <person name="Platzer M."/>
            <person name="Groth M."/>
            <person name="Szafranski K."/>
            <person name="Schliwa M."/>
        </authorList>
    </citation>
    <scope>NUCLEOTIDE SEQUENCE [LARGE SCALE GENOMIC DNA]</scope>
</reference>
<dbReference type="Gene3D" id="1.25.40.280">
    <property type="entry name" value="alix/aip1 like domains"/>
    <property type="match status" value="1"/>
</dbReference>
<dbReference type="EMBL" id="ASPP01018052">
    <property type="protein sequence ID" value="ETO16598.1"/>
    <property type="molecule type" value="Genomic_DNA"/>
</dbReference>
<organism evidence="2 3">
    <name type="scientific">Reticulomyxa filosa</name>
    <dbReference type="NCBI Taxonomy" id="46433"/>
    <lineage>
        <taxon>Eukaryota</taxon>
        <taxon>Sar</taxon>
        <taxon>Rhizaria</taxon>
        <taxon>Retaria</taxon>
        <taxon>Foraminifera</taxon>
        <taxon>Monothalamids</taxon>
        <taxon>Reticulomyxidae</taxon>
        <taxon>Reticulomyxa</taxon>
    </lineage>
</organism>
<dbReference type="GO" id="GO:0005768">
    <property type="term" value="C:endosome"/>
    <property type="evidence" value="ECO:0007669"/>
    <property type="project" value="TreeGrafter"/>
</dbReference>
<name>X6MRF5_RETFI</name>
<feature type="domain" description="BRO1" evidence="1">
    <location>
        <begin position="45"/>
        <end position="220"/>
    </location>
</feature>
<keyword evidence="3" id="KW-1185">Reference proteome</keyword>
<dbReference type="PANTHER" id="PTHR23030">
    <property type="entry name" value="PCD6 INTERACTING PROTEIN-RELATED"/>
    <property type="match status" value="1"/>
</dbReference>
<dbReference type="Proteomes" id="UP000023152">
    <property type="component" value="Unassembled WGS sequence"/>
</dbReference>
<dbReference type="InterPro" id="IPR004328">
    <property type="entry name" value="BRO1_dom"/>
</dbReference>